<dbReference type="GO" id="GO:0005525">
    <property type="term" value="F:GTP binding"/>
    <property type="evidence" value="ECO:0007669"/>
    <property type="project" value="UniProtKB-KW"/>
</dbReference>
<keyword evidence="7" id="KW-0141">cGMP biosynthesis</keyword>
<dbReference type="SUPFAM" id="SSF111126">
    <property type="entry name" value="Ligand-binding domain in the NO signalling and Golgi transport"/>
    <property type="match status" value="1"/>
</dbReference>
<evidence type="ECO:0000256" key="4">
    <source>
        <dbReference type="ARBA" id="ARBA00022741"/>
    </source>
</evidence>
<dbReference type="CDD" id="cd07302">
    <property type="entry name" value="CHD"/>
    <property type="match status" value="1"/>
</dbReference>
<dbReference type="InterPro" id="IPR011645">
    <property type="entry name" value="HNOB_dom_associated"/>
</dbReference>
<dbReference type="EMBL" id="CAJOBC010000150">
    <property type="protein sequence ID" value="CAF3545841.1"/>
    <property type="molecule type" value="Genomic_DNA"/>
</dbReference>
<dbReference type="GO" id="GO:0008074">
    <property type="term" value="C:guanylate cyclase complex, soluble"/>
    <property type="evidence" value="ECO:0007669"/>
    <property type="project" value="TreeGrafter"/>
</dbReference>
<accession>A0A813QB91</accession>
<organism evidence="9 11">
    <name type="scientific">Didymodactylos carnosus</name>
    <dbReference type="NCBI Taxonomy" id="1234261"/>
    <lineage>
        <taxon>Eukaryota</taxon>
        <taxon>Metazoa</taxon>
        <taxon>Spiralia</taxon>
        <taxon>Gnathifera</taxon>
        <taxon>Rotifera</taxon>
        <taxon>Eurotatoria</taxon>
        <taxon>Bdelloidea</taxon>
        <taxon>Philodinida</taxon>
        <taxon>Philodinidae</taxon>
        <taxon>Didymodactylos</taxon>
    </lineage>
</organism>
<dbReference type="Pfam" id="PF07701">
    <property type="entry name" value="HNOBA"/>
    <property type="match status" value="1"/>
</dbReference>
<dbReference type="Pfam" id="PF07700">
    <property type="entry name" value="HNOB"/>
    <property type="match status" value="1"/>
</dbReference>
<dbReference type="EC" id="4.6.1.2" evidence="2"/>
<dbReference type="Gene3D" id="3.30.70.1230">
    <property type="entry name" value="Nucleotide cyclase"/>
    <property type="match status" value="1"/>
</dbReference>
<dbReference type="Proteomes" id="UP000681722">
    <property type="component" value="Unassembled WGS sequence"/>
</dbReference>
<sequence>MFIVSSKLQNVCTRDKTMLYGILLESARDGVRSVYGHQTWRRIVQELNFEHDSFTTLGRYDEDLIEKIALCLADILHDGTPDKYMEFFGECFVRFFTNYGYDKILRVAGRYFRDFLHSIDQLHDSTRFSFPKMKSPLFHVIEEDEHGVVLHYKSKRRGFQCYIIGQLKECASSFYNEEIYVRVKDDISTADYTRILFRVDFNNDIVKKVSKRLINVPTLPDITSGTFFRVFPFCILIDPSMRIYHVGKSIKNLFSDDTLFSGRYLKDLFQIIRPDILLEWEKLLSYGRHIVFVMESKIPLRPAVSTLHKNTGIATIRLKGQMKFITTWNMVVFLSHPVLSTTEEMVSIGLSLHDLNFYDGSSEILISGMQHARHLQAAIDKQHAWITKLQHSRVELQEWRRKGKRLLYSMIPRHIAQMLQEGVIANTICESHKMITVLFAYAVDFKEVIQKLQPTDIVVCINQMVNVFDKCTDKFDVFRLETKADSSYIAVAGIQDRLANRRESDSSSSTILSKSSSGDVIHDLKNPLGLNQAETISALALNLLVNGRKLTNPATKQSFRLKFGFHSGPAVGGIVGNKNYQYCLFGDTINTASRVATTGDVGRVHISKVSYELLKNSRYFDTVYKGKTKMEGKGFIHTYWLTGPKALYTTMMEQYTSYILQAGETIASDVQEIMYDNINSITMLGYSEPRSEIKLFESQTDDSQSSVTNEQRSSPNVLNKTVSSLMATCPFSGIKLDKFI</sequence>
<evidence type="ECO:0000256" key="5">
    <source>
        <dbReference type="ARBA" id="ARBA00023134"/>
    </source>
</evidence>
<dbReference type="InterPro" id="IPR024096">
    <property type="entry name" value="NO_sig/Golgi_transp_ligand-bd"/>
</dbReference>
<evidence type="ECO:0000256" key="1">
    <source>
        <dbReference type="ARBA" id="ARBA00004496"/>
    </source>
</evidence>
<evidence type="ECO:0000313" key="10">
    <source>
        <dbReference type="EMBL" id="CAF3545841.1"/>
    </source>
</evidence>
<keyword evidence="4" id="KW-0547">Nucleotide-binding</keyword>
<evidence type="ECO:0000256" key="6">
    <source>
        <dbReference type="ARBA" id="ARBA00023239"/>
    </source>
</evidence>
<keyword evidence="11" id="KW-1185">Reference proteome</keyword>
<name>A0A813QB91_9BILA</name>
<dbReference type="OrthoDB" id="1890790at2759"/>
<feature type="domain" description="Guanylate cyclase" evidence="8">
    <location>
        <begin position="436"/>
        <end position="596"/>
    </location>
</feature>
<comment type="subcellular location">
    <subcellularLocation>
        <location evidence="1">Cytoplasm</location>
    </subcellularLocation>
</comment>
<dbReference type="SMART" id="SM00044">
    <property type="entry name" value="CYCc"/>
    <property type="match status" value="1"/>
</dbReference>
<dbReference type="EMBL" id="CAJNOQ010000150">
    <property type="protein sequence ID" value="CAF0764594.1"/>
    <property type="molecule type" value="Genomic_DNA"/>
</dbReference>
<dbReference type="PANTHER" id="PTHR45655">
    <property type="entry name" value="GUANYLATE CYCLASE SOLUBLE SUBUNIT BETA-2"/>
    <property type="match status" value="1"/>
</dbReference>
<dbReference type="InterPro" id="IPR038158">
    <property type="entry name" value="H-NOX_domain_sf"/>
</dbReference>
<dbReference type="InterPro" id="IPR011644">
    <property type="entry name" value="Heme_NO-bd"/>
</dbReference>
<evidence type="ECO:0000259" key="8">
    <source>
        <dbReference type="PROSITE" id="PS50125"/>
    </source>
</evidence>
<dbReference type="Pfam" id="PF00211">
    <property type="entry name" value="Guanylate_cyc"/>
    <property type="match status" value="1"/>
</dbReference>
<dbReference type="Gene3D" id="3.90.1520.10">
    <property type="entry name" value="H-NOX domain"/>
    <property type="match status" value="1"/>
</dbReference>
<keyword evidence="3" id="KW-0963">Cytoplasm</keyword>
<comment type="caution">
    <text evidence="9">The sequence shown here is derived from an EMBL/GenBank/DDBJ whole genome shotgun (WGS) entry which is preliminary data.</text>
</comment>
<protein>
    <recommendedName>
        <fullName evidence="2">guanylate cyclase</fullName>
        <ecNumber evidence="2">4.6.1.2</ecNumber>
    </recommendedName>
</protein>
<dbReference type="PROSITE" id="PS50125">
    <property type="entry name" value="GUANYLATE_CYCLASE_2"/>
    <property type="match status" value="1"/>
</dbReference>
<evidence type="ECO:0000256" key="3">
    <source>
        <dbReference type="ARBA" id="ARBA00022490"/>
    </source>
</evidence>
<evidence type="ECO:0000313" key="11">
    <source>
        <dbReference type="Proteomes" id="UP000663829"/>
    </source>
</evidence>
<evidence type="ECO:0000256" key="7">
    <source>
        <dbReference type="ARBA" id="ARBA00023293"/>
    </source>
</evidence>
<dbReference type="GO" id="GO:0019934">
    <property type="term" value="P:cGMP-mediated signaling"/>
    <property type="evidence" value="ECO:0007669"/>
    <property type="project" value="TreeGrafter"/>
</dbReference>
<dbReference type="AlphaFoldDB" id="A0A813QB91"/>
<evidence type="ECO:0000313" key="9">
    <source>
        <dbReference type="EMBL" id="CAF0764594.1"/>
    </source>
</evidence>
<reference evidence="9" key="1">
    <citation type="submission" date="2021-02" db="EMBL/GenBank/DDBJ databases">
        <authorList>
            <person name="Nowell W R."/>
        </authorList>
    </citation>
    <scope>NUCLEOTIDE SEQUENCE</scope>
</reference>
<dbReference type="Gene3D" id="6.10.250.780">
    <property type="match status" value="1"/>
</dbReference>
<gene>
    <name evidence="9" type="ORF">GPM918_LOCUS1579</name>
    <name evidence="10" type="ORF">SRO942_LOCUS1579</name>
</gene>
<dbReference type="InterPro" id="IPR001054">
    <property type="entry name" value="A/G_cyclase"/>
</dbReference>
<dbReference type="GO" id="GO:0004383">
    <property type="term" value="F:guanylate cyclase activity"/>
    <property type="evidence" value="ECO:0007669"/>
    <property type="project" value="UniProtKB-EC"/>
</dbReference>
<proteinExistence type="predicted"/>
<keyword evidence="6" id="KW-0456">Lyase</keyword>
<dbReference type="Gene3D" id="3.30.450.260">
    <property type="entry name" value="Haem NO binding associated domain"/>
    <property type="match status" value="1"/>
</dbReference>
<dbReference type="Proteomes" id="UP000663829">
    <property type="component" value="Unassembled WGS sequence"/>
</dbReference>
<dbReference type="PANTHER" id="PTHR45655:SF5">
    <property type="entry name" value="SOLUBLE GUANYLATE CYCLASE 89DA-RELATED"/>
    <property type="match status" value="1"/>
</dbReference>
<dbReference type="GO" id="GO:0020037">
    <property type="term" value="F:heme binding"/>
    <property type="evidence" value="ECO:0007669"/>
    <property type="project" value="InterPro"/>
</dbReference>
<dbReference type="GO" id="GO:0070482">
    <property type="term" value="P:response to oxygen levels"/>
    <property type="evidence" value="ECO:0007669"/>
    <property type="project" value="TreeGrafter"/>
</dbReference>
<dbReference type="InterPro" id="IPR029787">
    <property type="entry name" value="Nucleotide_cyclase"/>
</dbReference>
<dbReference type="SUPFAM" id="SSF55073">
    <property type="entry name" value="Nucleotide cyclase"/>
    <property type="match status" value="1"/>
</dbReference>
<evidence type="ECO:0000256" key="2">
    <source>
        <dbReference type="ARBA" id="ARBA00012202"/>
    </source>
</evidence>
<keyword evidence="5" id="KW-0342">GTP-binding</keyword>
<dbReference type="InterPro" id="IPR042463">
    <property type="entry name" value="HNOB_dom_associated_sf"/>
</dbReference>